<proteinExistence type="predicted"/>
<dbReference type="Proteomes" id="UP001162483">
    <property type="component" value="Unassembled WGS sequence"/>
</dbReference>
<accession>A0ABN9DA53</accession>
<organism evidence="2 3">
    <name type="scientific">Staurois parvus</name>
    <dbReference type="NCBI Taxonomy" id="386267"/>
    <lineage>
        <taxon>Eukaryota</taxon>
        <taxon>Metazoa</taxon>
        <taxon>Chordata</taxon>
        <taxon>Craniata</taxon>
        <taxon>Vertebrata</taxon>
        <taxon>Euteleostomi</taxon>
        <taxon>Amphibia</taxon>
        <taxon>Batrachia</taxon>
        <taxon>Anura</taxon>
        <taxon>Neobatrachia</taxon>
        <taxon>Ranoidea</taxon>
        <taxon>Ranidae</taxon>
        <taxon>Staurois</taxon>
    </lineage>
</organism>
<evidence type="ECO:0000313" key="2">
    <source>
        <dbReference type="EMBL" id="CAI9569426.1"/>
    </source>
</evidence>
<keyword evidence="3" id="KW-1185">Reference proteome</keyword>
<feature type="domain" description="RNA-editing substrate-binding complex 6 protein" evidence="1">
    <location>
        <begin position="235"/>
        <end position="475"/>
    </location>
</feature>
<protein>
    <recommendedName>
        <fullName evidence="1">RNA-editing substrate-binding complex 6 protein domain-containing protein</fullName>
    </recommendedName>
</protein>
<name>A0ABN9DA53_9NEOB</name>
<dbReference type="PANTHER" id="PTHR21228">
    <property type="entry name" value="FAST LEU-RICH DOMAIN-CONTAINING"/>
    <property type="match status" value="1"/>
</dbReference>
<comment type="caution">
    <text evidence="2">The sequence shown here is derived from an EMBL/GenBank/DDBJ whole genome shotgun (WGS) entry which is preliminary data.</text>
</comment>
<dbReference type="EMBL" id="CATNWA010014237">
    <property type="protein sequence ID" value="CAI9569426.1"/>
    <property type="molecule type" value="Genomic_DNA"/>
</dbReference>
<sequence>PRGIHGCCHLRRLQRVIFQAAAISASKWAWSKPPLQLGRSYLLNSASGTNQNDLGHRESSDAFDATTYTSQITDNKKRIEENEAISFDDYPVYDSVPPTKTNATSPQILLKDKKIGLNRDHRELPRSRKKSTAPENKIYDDVEIFSTLEDPRAFQQHRPEYKSMCYNCECPMETSIEEGESILQRVTSSLTSSEVSEFLEKLSYLPKEKLEAIKSDAQFKMLCRCSTSYLRSYTNSEIIRILGAFVRFGISSLHLLIKKYEQEFCLRVWHFSTNELLLVADSFRYLRLDVSKFLDIMYGCMQLRCLDLNLPQLMQLIYIVGEGRHAPEELLEKIEAMVLKYLTSLNIEEIGTVCLGFFKTSNGLSEHLMERFGDIAVENMEQMSNYTLVNILKMFRFTRVLHKQFFSQVGKHASKRVPEVTAQGIMHFVLTFASMHILNEDLMDAVALAIPDRVSYCRSKDLAKFLWSFGVLKYEPPNSDVFYSVFINQIRKNLGEFKRYPEHFLTCLMGACFLSTIPIRSDKYCLE</sequence>
<dbReference type="InterPro" id="IPR058917">
    <property type="entry name" value="RESC6_dom"/>
</dbReference>
<evidence type="ECO:0000313" key="3">
    <source>
        <dbReference type="Proteomes" id="UP001162483"/>
    </source>
</evidence>
<dbReference type="InterPro" id="IPR050870">
    <property type="entry name" value="FAST_kinase"/>
</dbReference>
<gene>
    <name evidence="2" type="ORF">SPARVUS_LOCUS6918342</name>
</gene>
<feature type="non-terminal residue" evidence="2">
    <location>
        <position position="1"/>
    </location>
</feature>
<dbReference type="PANTHER" id="PTHR21228:SF70">
    <property type="entry name" value="FAST KINASE DOMAIN-CONTAINING PROTEIN 5, MITOCHONDRIAL"/>
    <property type="match status" value="1"/>
</dbReference>
<dbReference type="Pfam" id="PF26188">
    <property type="entry name" value="RESC6"/>
    <property type="match status" value="1"/>
</dbReference>
<reference evidence="2" key="1">
    <citation type="submission" date="2023-05" db="EMBL/GenBank/DDBJ databases">
        <authorList>
            <person name="Stuckert A."/>
        </authorList>
    </citation>
    <scope>NUCLEOTIDE SEQUENCE</scope>
</reference>
<evidence type="ECO:0000259" key="1">
    <source>
        <dbReference type="Pfam" id="PF26188"/>
    </source>
</evidence>